<dbReference type="OMA" id="GCKRNLP"/>
<dbReference type="Proteomes" id="UP000015464">
    <property type="component" value="Unassembled WGS sequence"/>
</dbReference>
<dbReference type="HOGENOM" id="CLU_973729_0_0_1"/>
<dbReference type="GO" id="GO:0003735">
    <property type="term" value="F:structural constituent of ribosome"/>
    <property type="evidence" value="ECO:0007669"/>
    <property type="project" value="TreeGrafter"/>
</dbReference>
<proteinExistence type="predicted"/>
<dbReference type="PANTHER" id="PTHR28058">
    <property type="entry name" value="37S RIBOSOMAL PROTEIN MRP51, MITOCHONDRIAL"/>
    <property type="match status" value="1"/>
</dbReference>
<dbReference type="GeneID" id="25036933"/>
<reference evidence="1 2" key="1">
    <citation type="journal article" date="2011" name="Science">
        <title>Comparative functional genomics of the fission yeasts.</title>
        <authorList>
            <person name="Rhind N."/>
            <person name="Chen Z."/>
            <person name="Yassour M."/>
            <person name="Thompson D.A."/>
            <person name="Haas B.J."/>
            <person name="Habib N."/>
            <person name="Wapinski I."/>
            <person name="Roy S."/>
            <person name="Lin M.F."/>
            <person name="Heiman D.I."/>
            <person name="Young S.K."/>
            <person name="Furuya K."/>
            <person name="Guo Y."/>
            <person name="Pidoux A."/>
            <person name="Chen H.M."/>
            <person name="Robbertse B."/>
            <person name="Goldberg J.M."/>
            <person name="Aoki K."/>
            <person name="Bayne E.H."/>
            <person name="Berlin A.M."/>
            <person name="Desjardins C.A."/>
            <person name="Dobbs E."/>
            <person name="Dukaj L."/>
            <person name="Fan L."/>
            <person name="FitzGerald M.G."/>
            <person name="French C."/>
            <person name="Gujja S."/>
            <person name="Hansen K."/>
            <person name="Keifenheim D."/>
            <person name="Levin J.Z."/>
            <person name="Mosher R.A."/>
            <person name="Mueller C.A."/>
            <person name="Pfiffner J."/>
            <person name="Priest M."/>
            <person name="Russ C."/>
            <person name="Smialowska A."/>
            <person name="Swoboda P."/>
            <person name="Sykes S.M."/>
            <person name="Vaughn M."/>
            <person name="Vengrova S."/>
            <person name="Yoder R."/>
            <person name="Zeng Q."/>
            <person name="Allshire R."/>
            <person name="Baulcombe D."/>
            <person name="Birren B.W."/>
            <person name="Brown W."/>
            <person name="Ekwall K."/>
            <person name="Kellis M."/>
            <person name="Leatherwood J."/>
            <person name="Levin H."/>
            <person name="Margalit H."/>
            <person name="Martienssen R."/>
            <person name="Nieduszynski C.A."/>
            <person name="Spatafora J.W."/>
            <person name="Friedman N."/>
            <person name="Dalgaard J.Z."/>
            <person name="Baumann P."/>
            <person name="Niki H."/>
            <person name="Regev A."/>
            <person name="Nusbaum C."/>
        </authorList>
    </citation>
    <scope>NUCLEOTIDE SEQUENCE [LARGE SCALE GENOMIC DNA]</scope>
    <source>
        <strain evidence="2">OY26 / ATCC MYA-4695 / CBS 11777 / NBRC 106824 / NRRL Y48691</strain>
    </source>
</reference>
<gene>
    <name evidence="1" type="ORF">SPOG_02610</name>
</gene>
<accession>S9VYZ2</accession>
<dbReference type="RefSeq" id="XP_013024006.1">
    <property type="nucleotide sequence ID" value="XM_013168552.1"/>
</dbReference>
<organism evidence="1 2">
    <name type="scientific">Schizosaccharomyces cryophilus (strain OY26 / ATCC MYA-4695 / CBS 11777 / NBRC 106824 / NRRL Y48691)</name>
    <name type="common">Fission yeast</name>
    <dbReference type="NCBI Taxonomy" id="653667"/>
    <lineage>
        <taxon>Eukaryota</taxon>
        <taxon>Fungi</taxon>
        <taxon>Dikarya</taxon>
        <taxon>Ascomycota</taxon>
        <taxon>Taphrinomycotina</taxon>
        <taxon>Schizosaccharomycetes</taxon>
        <taxon>Schizosaccharomycetales</taxon>
        <taxon>Schizosaccharomycetaceae</taxon>
        <taxon>Schizosaccharomyces</taxon>
    </lineage>
</organism>
<protein>
    <submittedName>
        <fullName evidence="1">Ribosomal protein subunit L51-b</fullName>
    </submittedName>
</protein>
<keyword evidence="2" id="KW-1185">Reference proteome</keyword>
<dbReference type="AlphaFoldDB" id="S9VYZ2"/>
<dbReference type="GO" id="GO:0005763">
    <property type="term" value="C:mitochondrial small ribosomal subunit"/>
    <property type="evidence" value="ECO:0007669"/>
    <property type="project" value="EnsemblFungi"/>
</dbReference>
<dbReference type="PANTHER" id="PTHR28058:SF1">
    <property type="entry name" value="SMALL RIBOSOMAL SUBUNIT PROTEIN BS1M"/>
    <property type="match status" value="1"/>
</dbReference>
<evidence type="ECO:0000313" key="2">
    <source>
        <dbReference type="Proteomes" id="UP000015464"/>
    </source>
</evidence>
<dbReference type="STRING" id="653667.S9VYZ2"/>
<dbReference type="InterPro" id="IPR016712">
    <property type="entry name" value="Rbsml_bS1m-like"/>
</dbReference>
<keyword evidence="1" id="KW-0687">Ribonucleoprotein</keyword>
<evidence type="ECO:0000313" key="1">
    <source>
        <dbReference type="EMBL" id="EPY51439.1"/>
    </source>
</evidence>
<dbReference type="OrthoDB" id="2735536at2759"/>
<dbReference type="eggNOG" id="ENOG502SBK0">
    <property type="taxonomic scope" value="Eukaryota"/>
</dbReference>
<sequence>MSFANLLRNSRAATLTKCFQESSPSTTHNGARGDWGCKRNLPRIRTRYISVNELDSVYNQMEFQSSARFVRLLRNWFDAGFVRDPAEQAITQELVKESKPIQSNYRNRFGLQNQRSNDSSPIENSNFRRFNVAAGIQYSNVPLITSHVTPKYESNCGYHRRKLIAHTLNSDASTAHYGLGGLILRLPKTRVMSRNRTLPLFSKEYRISYTMYKNGQLRIEPYSGPFLGGQGVFAMEPDELNSFFHKDLKSVAEEPVMTSSIQKVRKNPAVKLDVEDEFDPSPKTPL</sequence>
<keyword evidence="1" id="KW-0689">Ribosomal protein</keyword>
<dbReference type="Pfam" id="PF11709">
    <property type="entry name" value="Mit_ribos_Mrp51"/>
    <property type="match status" value="1"/>
</dbReference>
<dbReference type="EMBL" id="KE546991">
    <property type="protein sequence ID" value="EPY51439.1"/>
    <property type="molecule type" value="Genomic_DNA"/>
</dbReference>
<dbReference type="GO" id="GO:0070124">
    <property type="term" value="P:mitochondrial translational initiation"/>
    <property type="evidence" value="ECO:0007669"/>
    <property type="project" value="EnsemblFungi"/>
</dbReference>
<name>S9VYZ2_SCHCR</name>